<reference evidence="1" key="1">
    <citation type="submission" date="2019-11" db="EMBL/GenBank/DDBJ databases">
        <title>Microbial mats filling the niche in hypersaline microbial mats.</title>
        <authorList>
            <person name="Wong H.L."/>
            <person name="Macleod F.I."/>
            <person name="White R.A. III"/>
            <person name="Burns B.P."/>
        </authorList>
    </citation>
    <scope>NUCLEOTIDE SEQUENCE</scope>
    <source>
        <strain evidence="1">Rbin_158</strain>
    </source>
</reference>
<accession>A0A9D5JXP5</accession>
<organism evidence="1 2">
    <name type="scientific">candidate division KSB3 bacterium</name>
    <dbReference type="NCBI Taxonomy" id="2044937"/>
    <lineage>
        <taxon>Bacteria</taxon>
        <taxon>candidate division KSB3</taxon>
    </lineage>
</organism>
<name>A0A9D5JXP5_9BACT</name>
<protein>
    <submittedName>
        <fullName evidence="1">Uncharacterized protein</fullName>
    </submittedName>
</protein>
<dbReference type="AlphaFoldDB" id="A0A9D5JXP5"/>
<dbReference type="EMBL" id="WJJP01000541">
    <property type="protein sequence ID" value="MBD3326222.1"/>
    <property type="molecule type" value="Genomic_DNA"/>
</dbReference>
<evidence type="ECO:0000313" key="2">
    <source>
        <dbReference type="Proteomes" id="UP000649604"/>
    </source>
</evidence>
<proteinExistence type="predicted"/>
<evidence type="ECO:0000313" key="1">
    <source>
        <dbReference type="EMBL" id="MBD3326222.1"/>
    </source>
</evidence>
<comment type="caution">
    <text evidence="1">The sequence shown here is derived from an EMBL/GenBank/DDBJ whole genome shotgun (WGS) entry which is preliminary data.</text>
</comment>
<dbReference type="Proteomes" id="UP000649604">
    <property type="component" value="Unassembled WGS sequence"/>
</dbReference>
<sequence>MPILHGKVECAEEVQRQFFALRPEAIAVEFPKTLETPVTRAVRRLPFLSVVLYQEADGTYVYLPIEPTDGLIEAVRLGEEYQIPVFFVDRDTEGYPRHQDPMPDPYSITRIGYAAYCDAYRQSTAGKDTSKQDQLREATMAYHLQQLRQQYASILFVCGLAHYQGVQ</sequence>
<gene>
    <name evidence="1" type="ORF">GF339_16665</name>
</gene>
<feature type="non-terminal residue" evidence="1">
    <location>
        <position position="167"/>
    </location>
</feature>